<dbReference type="InterPro" id="IPR018146">
    <property type="entry name" value="Glyoxalase_1_CS"/>
</dbReference>
<dbReference type="Gene3D" id="3.10.180.10">
    <property type="entry name" value="2,3-Dihydroxybiphenyl 1,2-Dioxygenase, domain 1"/>
    <property type="match status" value="1"/>
</dbReference>
<dbReference type="GO" id="GO:0004462">
    <property type="term" value="F:lactoylglutathione lyase activity"/>
    <property type="evidence" value="ECO:0007669"/>
    <property type="project" value="InterPro"/>
</dbReference>
<gene>
    <name evidence="4" type="ORF">NU09_1923</name>
</gene>
<proteinExistence type="predicted"/>
<evidence type="ECO:0000313" key="5">
    <source>
        <dbReference type="Proteomes" id="UP000289775"/>
    </source>
</evidence>
<dbReference type="InterPro" id="IPR037523">
    <property type="entry name" value="VOC_core"/>
</dbReference>
<sequence length="162" mass="18266">MMEKEYEIPAGTRIGHVHLKVADMNRSLDFYCGLLGFGITLRYGDQAAFLAAGGYHHHIGLNTWYSKDSPRADQHSVGLFHTAIAYPQKKDLAAVYKRLKEAQYPLTGLSDHGVSLALYLDDPDGNGVELYWDRPMEQWPKKPDGSLEMYSRPLHTGDLLED</sequence>
<dbReference type="InterPro" id="IPR029068">
    <property type="entry name" value="Glyas_Bleomycin-R_OHBP_Dase"/>
</dbReference>
<dbReference type="InterPro" id="IPR004360">
    <property type="entry name" value="Glyas_Fos-R_dOase_dom"/>
</dbReference>
<evidence type="ECO:0000256" key="1">
    <source>
        <dbReference type="ARBA" id="ARBA00022723"/>
    </source>
</evidence>
<dbReference type="GO" id="GO:0046872">
    <property type="term" value="F:metal ion binding"/>
    <property type="evidence" value="ECO:0007669"/>
    <property type="project" value="UniProtKB-KW"/>
</dbReference>
<evidence type="ECO:0000256" key="2">
    <source>
        <dbReference type="SAM" id="MobiDB-lite"/>
    </source>
</evidence>
<name>A0A444WAE7_9FLAO</name>
<protein>
    <submittedName>
        <fullName evidence="4">Glyoxalase/bleomycin resistance protein/dioxygenase</fullName>
    </submittedName>
</protein>
<dbReference type="SUPFAM" id="SSF54593">
    <property type="entry name" value="Glyoxalase/Bleomycin resistance protein/Dihydroxybiphenyl dioxygenase"/>
    <property type="match status" value="1"/>
</dbReference>
<comment type="caution">
    <text evidence="4">The sequence shown here is derived from an EMBL/GenBank/DDBJ whole genome shotgun (WGS) entry which is preliminary data.</text>
</comment>
<keyword evidence="1" id="KW-0479">Metal-binding</keyword>
<organism evidence="4 5">
    <name type="scientific">Flavobacterium beibuense</name>
    <dbReference type="NCBI Taxonomy" id="657326"/>
    <lineage>
        <taxon>Bacteria</taxon>
        <taxon>Pseudomonadati</taxon>
        <taxon>Bacteroidota</taxon>
        <taxon>Flavobacteriia</taxon>
        <taxon>Flavobacteriales</taxon>
        <taxon>Flavobacteriaceae</taxon>
        <taxon>Flavobacterium</taxon>
    </lineage>
</organism>
<keyword evidence="4" id="KW-0223">Dioxygenase</keyword>
<dbReference type="PANTHER" id="PTHR43279:SF1">
    <property type="entry name" value="CATECHOL-2,3-DIOXYGENASE"/>
    <property type="match status" value="1"/>
</dbReference>
<dbReference type="GO" id="GO:0051213">
    <property type="term" value="F:dioxygenase activity"/>
    <property type="evidence" value="ECO:0007669"/>
    <property type="project" value="UniProtKB-KW"/>
</dbReference>
<dbReference type="Proteomes" id="UP000289775">
    <property type="component" value="Unassembled WGS sequence"/>
</dbReference>
<dbReference type="Pfam" id="PF00903">
    <property type="entry name" value="Glyoxalase"/>
    <property type="match status" value="1"/>
</dbReference>
<keyword evidence="4" id="KW-0560">Oxidoreductase</keyword>
<feature type="region of interest" description="Disordered" evidence="2">
    <location>
        <begin position="143"/>
        <end position="162"/>
    </location>
</feature>
<dbReference type="RefSeq" id="WP_240732451.1">
    <property type="nucleotide sequence ID" value="NZ_JUIW01000006.1"/>
</dbReference>
<dbReference type="PROSITE" id="PS00934">
    <property type="entry name" value="GLYOXALASE_I_1"/>
    <property type="match status" value="1"/>
</dbReference>
<keyword evidence="5" id="KW-1185">Reference proteome</keyword>
<feature type="domain" description="VOC" evidence="3">
    <location>
        <begin position="13"/>
        <end position="133"/>
    </location>
</feature>
<accession>A0A444WAE7</accession>
<dbReference type="PANTHER" id="PTHR43279">
    <property type="entry name" value="CATECHOL-2,3-DIOXYGENASE"/>
    <property type="match status" value="1"/>
</dbReference>
<reference evidence="4 5" key="1">
    <citation type="submission" date="2014-12" db="EMBL/GenBank/DDBJ databases">
        <title>Genome sequence of Flavobacterium beibuense RSKm HC5.</title>
        <authorList>
            <person name="Kim J.F."/>
            <person name="Song J.Y."/>
            <person name="Kwak M.-J."/>
            <person name="Lee S.-W."/>
        </authorList>
    </citation>
    <scope>NUCLEOTIDE SEQUENCE [LARGE SCALE GENOMIC DNA]</scope>
    <source>
        <strain evidence="4 5">RSKm HC5</strain>
    </source>
</reference>
<dbReference type="EMBL" id="JUIW01000006">
    <property type="protein sequence ID" value="RYJ42824.1"/>
    <property type="molecule type" value="Genomic_DNA"/>
</dbReference>
<evidence type="ECO:0000259" key="3">
    <source>
        <dbReference type="PROSITE" id="PS51819"/>
    </source>
</evidence>
<dbReference type="PROSITE" id="PS51819">
    <property type="entry name" value="VOC"/>
    <property type="match status" value="1"/>
</dbReference>
<dbReference type="AlphaFoldDB" id="A0A444WAE7"/>
<evidence type="ECO:0000313" key="4">
    <source>
        <dbReference type="EMBL" id="RYJ42824.1"/>
    </source>
</evidence>